<reference evidence="3 4" key="1">
    <citation type="submission" date="2019-05" db="EMBL/GenBank/DDBJ databases">
        <title>Draft Genome of Bradyrhizobium elkanii strain SEMIA 938, Used in Commercial Inoculants for Lupinus spp. in Brazil.</title>
        <authorList>
            <person name="Hungria M."/>
            <person name="Delamuta J.R.M."/>
            <person name="Ribeiro R.A."/>
            <person name="Nogueira M.A."/>
        </authorList>
    </citation>
    <scope>NUCLEOTIDE SEQUENCE [LARGE SCALE GENOMIC DNA]</scope>
    <source>
        <strain evidence="3 4">Semia 938</strain>
    </source>
</reference>
<accession>A0A4U6RHQ0</accession>
<dbReference type="AlphaFoldDB" id="A0A4U6RHQ0"/>
<dbReference type="CDD" id="cd06558">
    <property type="entry name" value="crotonase-like"/>
    <property type="match status" value="1"/>
</dbReference>
<keyword evidence="3" id="KW-0413">Isomerase</keyword>
<name>A0A4U6RHQ0_BRAEL</name>
<dbReference type="RefSeq" id="WP_137483557.1">
    <property type="nucleotide sequence ID" value="NZ_SZZP01000037.1"/>
</dbReference>
<dbReference type="GO" id="GO:0016829">
    <property type="term" value="F:lyase activity"/>
    <property type="evidence" value="ECO:0007669"/>
    <property type="project" value="UniProtKB-KW"/>
</dbReference>
<dbReference type="EMBL" id="SZZP01000037">
    <property type="protein sequence ID" value="TKV73403.1"/>
    <property type="molecule type" value="Genomic_DNA"/>
</dbReference>
<keyword evidence="1" id="KW-0443">Lipid metabolism</keyword>
<gene>
    <name evidence="3" type="ORF">FDV58_37600</name>
</gene>
<dbReference type="PANTHER" id="PTHR11941">
    <property type="entry name" value="ENOYL-COA HYDRATASE-RELATED"/>
    <property type="match status" value="1"/>
</dbReference>
<dbReference type="InterPro" id="IPR001753">
    <property type="entry name" value="Enoyl-CoA_hydra/iso"/>
</dbReference>
<evidence type="ECO:0000313" key="3">
    <source>
        <dbReference type="EMBL" id="TKV73403.1"/>
    </source>
</evidence>
<evidence type="ECO:0000313" key="4">
    <source>
        <dbReference type="Proteomes" id="UP000305095"/>
    </source>
</evidence>
<proteinExistence type="predicted"/>
<protein>
    <submittedName>
        <fullName evidence="3">Enoyl-CoA hydratase/isomerase family protein</fullName>
    </submittedName>
</protein>
<comment type="caution">
    <text evidence="3">The sequence shown here is derived from an EMBL/GenBank/DDBJ whole genome shotgun (WGS) entry which is preliminary data.</text>
</comment>
<dbReference type="SUPFAM" id="SSF52096">
    <property type="entry name" value="ClpP/crotonase"/>
    <property type="match status" value="1"/>
</dbReference>
<dbReference type="PANTHER" id="PTHR11941:SF169">
    <property type="entry name" value="(7AS)-7A-METHYL-1,5-DIOXO-2,3,5,6,7,7A-HEXAHYDRO-1H-INDENE-CARBOXYL-COA HYDROLASE"/>
    <property type="match status" value="1"/>
</dbReference>
<evidence type="ECO:0000256" key="1">
    <source>
        <dbReference type="ARBA" id="ARBA00023098"/>
    </source>
</evidence>
<dbReference type="GO" id="GO:0016853">
    <property type="term" value="F:isomerase activity"/>
    <property type="evidence" value="ECO:0007669"/>
    <property type="project" value="UniProtKB-KW"/>
</dbReference>
<evidence type="ECO:0000256" key="2">
    <source>
        <dbReference type="ARBA" id="ARBA00023239"/>
    </source>
</evidence>
<dbReference type="GO" id="GO:0006635">
    <property type="term" value="P:fatty acid beta-oxidation"/>
    <property type="evidence" value="ECO:0007669"/>
    <property type="project" value="TreeGrafter"/>
</dbReference>
<dbReference type="InterPro" id="IPR029045">
    <property type="entry name" value="ClpP/crotonase-like_dom_sf"/>
</dbReference>
<sequence>MEADDALLIERDRDVVTMTMNRPPANALNNALVGRLLEAFRALSRETSPPGIVLTGQGERFFSAGGDIKEVAGIEISKPRMRSFHALLCEMERYPGPFVCAVRGYAVGGALEFLLHADYVVANLECKIGFPEINHGLLPAAKGIRKAVERLGLREAQALLYWGDLTDAQRARQIGAINEIASTAEVMVRAGEVCRYLRGKERKLFAAIKRSLNLTGQMDDAALEAVTIEDLAAYLVDDSSAQARSRFLSKQPRKA</sequence>
<organism evidence="3 4">
    <name type="scientific">Bradyrhizobium elkanii</name>
    <dbReference type="NCBI Taxonomy" id="29448"/>
    <lineage>
        <taxon>Bacteria</taxon>
        <taxon>Pseudomonadati</taxon>
        <taxon>Pseudomonadota</taxon>
        <taxon>Alphaproteobacteria</taxon>
        <taxon>Hyphomicrobiales</taxon>
        <taxon>Nitrobacteraceae</taxon>
        <taxon>Bradyrhizobium</taxon>
    </lineage>
</organism>
<dbReference type="Gene3D" id="3.90.226.10">
    <property type="entry name" value="2-enoyl-CoA Hydratase, Chain A, domain 1"/>
    <property type="match status" value="1"/>
</dbReference>
<dbReference type="Proteomes" id="UP000305095">
    <property type="component" value="Unassembled WGS sequence"/>
</dbReference>
<keyword evidence="2" id="KW-0456">Lyase</keyword>
<dbReference type="Pfam" id="PF00378">
    <property type="entry name" value="ECH_1"/>
    <property type="match status" value="1"/>
</dbReference>